<organism evidence="1 2">
    <name type="scientific">Anoxybacteroides amylolyticum</name>
    <dbReference type="NCBI Taxonomy" id="294699"/>
    <lineage>
        <taxon>Bacteria</taxon>
        <taxon>Bacillati</taxon>
        <taxon>Bacillota</taxon>
        <taxon>Bacilli</taxon>
        <taxon>Bacillales</taxon>
        <taxon>Anoxybacillaceae</taxon>
        <taxon>Anoxybacteroides</taxon>
    </lineage>
</organism>
<dbReference type="PATRIC" id="fig|294699.3.peg.2031"/>
<name>A0A160F3R6_9BACL</name>
<evidence type="ECO:0000313" key="2">
    <source>
        <dbReference type="Proteomes" id="UP000076865"/>
    </source>
</evidence>
<proteinExistence type="predicted"/>
<dbReference type="AlphaFoldDB" id="A0A160F3R6"/>
<gene>
    <name evidence="1" type="ORF">GFC30_1977</name>
</gene>
<reference evidence="1 2" key="1">
    <citation type="journal article" date="2006" name="Syst. Appl. Microbiol.">
        <title>Anoxybacillus amylolyticus sp. nov., a thermophilic amylase producing bacterium isolated from Mount Rittmann (Antarctica).</title>
        <authorList>
            <person name="Poli A."/>
            <person name="Esposito E."/>
            <person name="Lama L."/>
            <person name="Orlando P."/>
            <person name="Nicolaus G."/>
            <person name="de Appolonia F."/>
            <person name="Gambacorta A."/>
            <person name="Nicolaus B."/>
        </authorList>
    </citation>
    <scope>NUCLEOTIDE SEQUENCE [LARGE SCALE GENOMIC DNA]</scope>
    <source>
        <strain evidence="1 2">DSM 15939</strain>
    </source>
</reference>
<sequence>MQMGKMDFLAFFFCDKKQKSQGNWLLDAIKMNFCYLVFGKLAEEWISLYLLLLQRSRHSGWCGTLPSCGAHMQKQR</sequence>
<accession>A0A160F3R6</accession>
<keyword evidence="2" id="KW-1185">Reference proteome</keyword>
<dbReference type="EMBL" id="CP015438">
    <property type="protein sequence ID" value="ANB60253.1"/>
    <property type="molecule type" value="Genomic_DNA"/>
</dbReference>
<dbReference type="Proteomes" id="UP000076865">
    <property type="component" value="Chromosome"/>
</dbReference>
<dbReference type="KEGG" id="aamy:GFC30_1977"/>
<protein>
    <submittedName>
        <fullName evidence="1">Uncharacterized protein</fullName>
    </submittedName>
</protein>
<evidence type="ECO:0000313" key="1">
    <source>
        <dbReference type="EMBL" id="ANB60253.1"/>
    </source>
</evidence>